<dbReference type="AlphaFoldDB" id="A0A8J4UAM2"/>
<dbReference type="GO" id="GO:0004386">
    <property type="term" value="F:helicase activity"/>
    <property type="evidence" value="ECO:0007669"/>
    <property type="project" value="UniProtKB-KW"/>
</dbReference>
<dbReference type="EMBL" id="QNUK01000466">
    <property type="protein sequence ID" value="KAF5892925.1"/>
    <property type="molecule type" value="Genomic_DNA"/>
</dbReference>
<keyword evidence="2" id="KW-0547">Nucleotide-binding</keyword>
<sequence>MPRKGKRSQAQKRRWLKADLTGQVSIGDGVARSSDGEQTENGDNTRRIFSPHASHCQSDA</sequence>
<keyword evidence="2" id="KW-0378">Hydrolase</keyword>
<proteinExistence type="predicted"/>
<evidence type="ECO:0000256" key="1">
    <source>
        <dbReference type="SAM" id="MobiDB-lite"/>
    </source>
</evidence>
<keyword evidence="2" id="KW-0347">Helicase</keyword>
<accession>A0A8J4UAM2</accession>
<reference evidence="2" key="1">
    <citation type="submission" date="2020-07" db="EMBL/GenBank/DDBJ databases">
        <title>Clarias magur genome sequencing, assembly and annotation.</title>
        <authorList>
            <person name="Kushwaha B."/>
            <person name="Kumar R."/>
            <person name="Das P."/>
            <person name="Joshi C.G."/>
            <person name="Kumar D."/>
            <person name="Nagpure N.S."/>
            <person name="Pandey M."/>
            <person name="Agarwal S."/>
            <person name="Srivastava S."/>
            <person name="Singh M."/>
            <person name="Sahoo L."/>
            <person name="Jayasankar P."/>
            <person name="Meher P.K."/>
            <person name="Koringa P.G."/>
            <person name="Iquebal M.A."/>
            <person name="Das S.P."/>
            <person name="Bit A."/>
            <person name="Patnaik S."/>
            <person name="Patel N."/>
            <person name="Shah T.M."/>
            <person name="Hinsu A."/>
            <person name="Jena J.K."/>
        </authorList>
    </citation>
    <scope>NUCLEOTIDE SEQUENCE</scope>
    <source>
        <strain evidence="2">CIFAMagur01</strain>
        <tissue evidence="2">Testis</tissue>
    </source>
</reference>
<evidence type="ECO:0000313" key="2">
    <source>
        <dbReference type="EMBL" id="KAF5892925.1"/>
    </source>
</evidence>
<feature type="compositionally biased region" description="Basic residues" evidence="1">
    <location>
        <begin position="1"/>
        <end position="15"/>
    </location>
</feature>
<keyword evidence="2" id="KW-0540">Nuclease</keyword>
<comment type="caution">
    <text evidence="2">The sequence shown here is derived from an EMBL/GenBank/DDBJ whole genome shotgun (WGS) entry which is preliminary data.</text>
</comment>
<feature type="region of interest" description="Disordered" evidence="1">
    <location>
        <begin position="1"/>
        <end position="60"/>
    </location>
</feature>
<dbReference type="Proteomes" id="UP000727407">
    <property type="component" value="Unassembled WGS sequence"/>
</dbReference>
<protein>
    <submittedName>
        <fullName evidence="2">Replicase helicase endonuclease</fullName>
    </submittedName>
</protein>
<feature type="non-terminal residue" evidence="2">
    <location>
        <position position="1"/>
    </location>
</feature>
<feature type="non-terminal residue" evidence="2">
    <location>
        <position position="60"/>
    </location>
</feature>
<name>A0A8J4UAM2_CLAMG</name>
<dbReference type="GO" id="GO:0004519">
    <property type="term" value="F:endonuclease activity"/>
    <property type="evidence" value="ECO:0007669"/>
    <property type="project" value="UniProtKB-KW"/>
</dbReference>
<organism evidence="2 3">
    <name type="scientific">Clarias magur</name>
    <name type="common">Asian catfish</name>
    <name type="synonym">Macropteronotus magur</name>
    <dbReference type="NCBI Taxonomy" id="1594786"/>
    <lineage>
        <taxon>Eukaryota</taxon>
        <taxon>Metazoa</taxon>
        <taxon>Chordata</taxon>
        <taxon>Craniata</taxon>
        <taxon>Vertebrata</taxon>
        <taxon>Euteleostomi</taxon>
        <taxon>Actinopterygii</taxon>
        <taxon>Neopterygii</taxon>
        <taxon>Teleostei</taxon>
        <taxon>Ostariophysi</taxon>
        <taxon>Siluriformes</taxon>
        <taxon>Clariidae</taxon>
        <taxon>Clarias</taxon>
    </lineage>
</organism>
<keyword evidence="3" id="KW-1185">Reference proteome</keyword>
<keyword evidence="2" id="KW-0067">ATP-binding</keyword>
<dbReference type="OrthoDB" id="8123539at2759"/>
<evidence type="ECO:0000313" key="3">
    <source>
        <dbReference type="Proteomes" id="UP000727407"/>
    </source>
</evidence>
<keyword evidence="2" id="KW-0255">Endonuclease</keyword>
<gene>
    <name evidence="2" type="ORF">DAT39_017371</name>
</gene>